<dbReference type="InterPro" id="IPR016181">
    <property type="entry name" value="Acyl_CoA_acyltransferase"/>
</dbReference>
<dbReference type="Proteomes" id="UP000609531">
    <property type="component" value="Unassembled WGS sequence"/>
</dbReference>
<evidence type="ECO:0000313" key="4">
    <source>
        <dbReference type="EMBL" id="MBJ3777165.1"/>
    </source>
</evidence>
<sequence length="193" mass="21040">MLPFPPRMRLARTSDGPALADLVNFAGEGLPLHLWKELAGPDEDPWEIGAARQVKRAEDGQMVVIEEAGTVVAAMNGYPICGVVEIGEAMPPIFRPLQMLENMVVGTWYLNVVATYPRARGRGLGSRLLAYAEGRAVEEGLAAVSIIVADENVGARRLYERLGYGEIARADIVKDGWDNPSSQWILLKKAIEA</sequence>
<gene>
    <name evidence="4" type="ORF">JCR33_15775</name>
</gene>
<dbReference type="Gene3D" id="3.40.630.30">
    <property type="match status" value="1"/>
</dbReference>
<keyword evidence="1" id="KW-0808">Transferase</keyword>
<dbReference type="GO" id="GO:0016747">
    <property type="term" value="F:acyltransferase activity, transferring groups other than amino-acyl groups"/>
    <property type="evidence" value="ECO:0007669"/>
    <property type="project" value="InterPro"/>
</dbReference>
<proteinExistence type="predicted"/>
<comment type="caution">
    <text evidence="4">The sequence shown here is derived from an EMBL/GenBank/DDBJ whole genome shotgun (WGS) entry which is preliminary data.</text>
</comment>
<accession>A0A934ISC9</accession>
<evidence type="ECO:0000256" key="2">
    <source>
        <dbReference type="ARBA" id="ARBA00023315"/>
    </source>
</evidence>
<dbReference type="InterPro" id="IPR000182">
    <property type="entry name" value="GNAT_dom"/>
</dbReference>
<keyword evidence="5" id="KW-1185">Reference proteome</keyword>
<keyword evidence="2" id="KW-0012">Acyltransferase</keyword>
<protein>
    <submittedName>
        <fullName evidence="4">GNAT family N-acetyltransferase</fullName>
    </submittedName>
</protein>
<reference evidence="4" key="1">
    <citation type="submission" date="2020-12" db="EMBL/GenBank/DDBJ databases">
        <title>Bacterial taxonomy.</title>
        <authorList>
            <person name="Pan X."/>
        </authorList>
    </citation>
    <scope>NUCLEOTIDE SEQUENCE</scope>
    <source>
        <strain evidence="4">B2012</strain>
    </source>
</reference>
<feature type="domain" description="N-acetyltransferase" evidence="3">
    <location>
        <begin position="6"/>
        <end position="192"/>
    </location>
</feature>
<organism evidence="4 5">
    <name type="scientific">Acuticoccus mangrovi</name>
    <dbReference type="NCBI Taxonomy" id="2796142"/>
    <lineage>
        <taxon>Bacteria</taxon>
        <taxon>Pseudomonadati</taxon>
        <taxon>Pseudomonadota</taxon>
        <taxon>Alphaproteobacteria</taxon>
        <taxon>Hyphomicrobiales</taxon>
        <taxon>Amorphaceae</taxon>
        <taxon>Acuticoccus</taxon>
    </lineage>
</organism>
<dbReference type="EMBL" id="JAEKJA010000013">
    <property type="protein sequence ID" value="MBJ3777165.1"/>
    <property type="molecule type" value="Genomic_DNA"/>
</dbReference>
<name>A0A934ISC9_9HYPH</name>
<evidence type="ECO:0000256" key="1">
    <source>
        <dbReference type="ARBA" id="ARBA00022679"/>
    </source>
</evidence>
<dbReference type="AlphaFoldDB" id="A0A934ISC9"/>
<dbReference type="PROSITE" id="PS51186">
    <property type="entry name" value="GNAT"/>
    <property type="match status" value="1"/>
</dbReference>
<dbReference type="InterPro" id="IPR050832">
    <property type="entry name" value="Bact_Acetyltransf"/>
</dbReference>
<evidence type="ECO:0000259" key="3">
    <source>
        <dbReference type="PROSITE" id="PS51186"/>
    </source>
</evidence>
<dbReference type="PANTHER" id="PTHR43877">
    <property type="entry name" value="AMINOALKYLPHOSPHONATE N-ACETYLTRANSFERASE-RELATED-RELATED"/>
    <property type="match status" value="1"/>
</dbReference>
<dbReference type="CDD" id="cd04301">
    <property type="entry name" value="NAT_SF"/>
    <property type="match status" value="1"/>
</dbReference>
<dbReference type="RefSeq" id="WP_198883068.1">
    <property type="nucleotide sequence ID" value="NZ_JAEKJA010000013.1"/>
</dbReference>
<dbReference type="SUPFAM" id="SSF55729">
    <property type="entry name" value="Acyl-CoA N-acyltransferases (Nat)"/>
    <property type="match status" value="1"/>
</dbReference>
<dbReference type="Pfam" id="PF00583">
    <property type="entry name" value="Acetyltransf_1"/>
    <property type="match status" value="1"/>
</dbReference>
<evidence type="ECO:0000313" key="5">
    <source>
        <dbReference type="Proteomes" id="UP000609531"/>
    </source>
</evidence>